<dbReference type="Gene3D" id="1.10.287.470">
    <property type="entry name" value="Helix hairpin bin"/>
    <property type="match status" value="1"/>
</dbReference>
<evidence type="ECO:0000256" key="4">
    <source>
        <dbReference type="SAM" id="SignalP"/>
    </source>
</evidence>
<dbReference type="Pfam" id="PF25917">
    <property type="entry name" value="BSH_RND"/>
    <property type="match status" value="1"/>
</dbReference>
<feature type="chain" id="PRO_5006203805" evidence="4">
    <location>
        <begin position="42"/>
        <end position="414"/>
    </location>
</feature>
<evidence type="ECO:0000313" key="10">
    <source>
        <dbReference type="Proteomes" id="UP000051562"/>
    </source>
</evidence>
<dbReference type="GO" id="GO:0046677">
    <property type="term" value="P:response to antibiotic"/>
    <property type="evidence" value="ECO:0007669"/>
    <property type="project" value="TreeGrafter"/>
</dbReference>
<dbReference type="EMBL" id="LMAR01000086">
    <property type="protein sequence ID" value="KQK27925.1"/>
    <property type="molecule type" value="Genomic_DNA"/>
</dbReference>
<feature type="domain" description="Multidrug resistance protein MdtA-like alpha-helical hairpin" evidence="5">
    <location>
        <begin position="116"/>
        <end position="185"/>
    </location>
</feature>
<dbReference type="NCBIfam" id="TIGR01730">
    <property type="entry name" value="RND_mfp"/>
    <property type="match status" value="1"/>
</dbReference>
<keyword evidence="4" id="KW-0732">Signal</keyword>
<name>A0A0Q3HZE4_9HYPH</name>
<feature type="domain" description="Multidrug resistance protein MdtA-like C-terminal permuted SH3" evidence="8">
    <location>
        <begin position="316"/>
        <end position="376"/>
    </location>
</feature>
<accession>A0A0Q3HZE4</accession>
<dbReference type="GO" id="GO:0005886">
    <property type="term" value="C:plasma membrane"/>
    <property type="evidence" value="ECO:0007669"/>
    <property type="project" value="UniProtKB-SubCell"/>
</dbReference>
<dbReference type="SUPFAM" id="SSF111369">
    <property type="entry name" value="HlyD-like secretion proteins"/>
    <property type="match status" value="1"/>
</dbReference>
<dbReference type="Pfam" id="PF25944">
    <property type="entry name" value="Beta-barrel_RND"/>
    <property type="match status" value="1"/>
</dbReference>
<organism evidence="9 10">
    <name type="scientific">Bosea thiooxidans</name>
    <dbReference type="NCBI Taxonomy" id="53254"/>
    <lineage>
        <taxon>Bacteria</taxon>
        <taxon>Pseudomonadati</taxon>
        <taxon>Pseudomonadota</taxon>
        <taxon>Alphaproteobacteria</taxon>
        <taxon>Hyphomicrobiales</taxon>
        <taxon>Boseaceae</taxon>
        <taxon>Bosea</taxon>
    </lineage>
</organism>
<dbReference type="FunFam" id="2.40.420.20:FF:000001">
    <property type="entry name" value="Efflux RND transporter periplasmic adaptor subunit"/>
    <property type="match status" value="1"/>
</dbReference>
<dbReference type="Gene3D" id="2.40.30.170">
    <property type="match status" value="1"/>
</dbReference>
<evidence type="ECO:0000256" key="1">
    <source>
        <dbReference type="ARBA" id="ARBA00004196"/>
    </source>
</evidence>
<comment type="similarity">
    <text evidence="2">Belongs to the membrane fusion protein (MFP) (TC 8.A.1) family.</text>
</comment>
<dbReference type="InterPro" id="IPR058624">
    <property type="entry name" value="MdtA-like_HH"/>
</dbReference>
<evidence type="ECO:0000313" key="9">
    <source>
        <dbReference type="EMBL" id="KQK27925.1"/>
    </source>
</evidence>
<dbReference type="PANTHER" id="PTHR30158">
    <property type="entry name" value="ACRA/E-RELATED COMPONENT OF DRUG EFFLUX TRANSPORTER"/>
    <property type="match status" value="1"/>
</dbReference>
<proteinExistence type="inferred from homology"/>
<evidence type="ECO:0000259" key="6">
    <source>
        <dbReference type="Pfam" id="PF25917"/>
    </source>
</evidence>
<keyword evidence="10" id="KW-1185">Reference proteome</keyword>
<feature type="region of interest" description="Disordered" evidence="3">
    <location>
        <begin position="389"/>
        <end position="414"/>
    </location>
</feature>
<comment type="caution">
    <text evidence="9">The sequence shown here is derived from an EMBL/GenBank/DDBJ whole genome shotgun (WGS) entry which is preliminary data.</text>
</comment>
<evidence type="ECO:0000259" key="7">
    <source>
        <dbReference type="Pfam" id="PF25944"/>
    </source>
</evidence>
<dbReference type="Gene3D" id="2.40.420.20">
    <property type="match status" value="1"/>
</dbReference>
<gene>
    <name evidence="9" type="ORF">ARD30_24390</name>
</gene>
<dbReference type="Pfam" id="PF25967">
    <property type="entry name" value="RND-MFP_C"/>
    <property type="match status" value="1"/>
</dbReference>
<dbReference type="PANTHER" id="PTHR30158:SF3">
    <property type="entry name" value="MULTIDRUG EFFLUX PUMP SUBUNIT ACRA-RELATED"/>
    <property type="match status" value="1"/>
</dbReference>
<dbReference type="AlphaFoldDB" id="A0A0Q3HZE4"/>
<sequence length="414" mass="44007">MRNSRVSKMRARMPLLRAKSSSRLALLLLAAAAAGCNSEKAAAPPPQQTQVSVVVLHPQPVAITAELPGRVAANLVAEVRPQVGGIIKSRLFKEGSEVKAGDLLYEIEPAPYQAAYDSAVAAQQKAEAAAVNARLRAERYRELLQRNAASQQDTDDATATLAQARADVAAAKASVETARINLDFTKVTAPIGGRVDRSTLTPGALVTANQAVALTTIRQLEPINVDVIQSSTNLLNFRQAVAEGRLKLSGGNVAVKLKLDTGADYPQAGKIEFAESTIDVTTGTFTVRAEFPNPDRLLLPGMFVRAVVEEGIAPNSFLLPQRAVTRNPKGEATAKFVQADGKVEQRVLTTRRSIGNNWLVDTGVKDGERVIVEGGQLVRPGQTVTADEVSVDEATGELKSANRRAQAPGNTAKN</sequence>
<evidence type="ECO:0000256" key="3">
    <source>
        <dbReference type="SAM" id="MobiDB-lite"/>
    </source>
</evidence>
<dbReference type="InterPro" id="IPR006143">
    <property type="entry name" value="RND_pump_MFP"/>
</dbReference>
<dbReference type="InterPro" id="IPR058625">
    <property type="entry name" value="MdtA-like_BSH"/>
</dbReference>
<evidence type="ECO:0000259" key="5">
    <source>
        <dbReference type="Pfam" id="PF25876"/>
    </source>
</evidence>
<feature type="signal peptide" evidence="4">
    <location>
        <begin position="1"/>
        <end position="41"/>
    </location>
</feature>
<feature type="domain" description="Multidrug resistance protein MdtA-like beta-barrel" evidence="7">
    <location>
        <begin position="222"/>
        <end position="311"/>
    </location>
</feature>
<dbReference type="InterPro" id="IPR058627">
    <property type="entry name" value="MdtA-like_C"/>
</dbReference>
<evidence type="ECO:0000256" key="2">
    <source>
        <dbReference type="ARBA" id="ARBA00009477"/>
    </source>
</evidence>
<dbReference type="Proteomes" id="UP000051562">
    <property type="component" value="Unassembled WGS sequence"/>
</dbReference>
<dbReference type="InterPro" id="IPR058626">
    <property type="entry name" value="MdtA-like_b-barrel"/>
</dbReference>
<evidence type="ECO:0000259" key="8">
    <source>
        <dbReference type="Pfam" id="PF25967"/>
    </source>
</evidence>
<dbReference type="GO" id="GO:0022857">
    <property type="term" value="F:transmembrane transporter activity"/>
    <property type="evidence" value="ECO:0007669"/>
    <property type="project" value="InterPro"/>
</dbReference>
<feature type="domain" description="Multidrug resistance protein MdtA-like barrel-sandwich hybrid" evidence="6">
    <location>
        <begin position="76"/>
        <end position="217"/>
    </location>
</feature>
<comment type="subcellular location">
    <subcellularLocation>
        <location evidence="1">Cell envelope</location>
    </subcellularLocation>
</comment>
<dbReference type="Gene3D" id="2.40.50.100">
    <property type="match status" value="1"/>
</dbReference>
<reference evidence="9 10" key="1">
    <citation type="submission" date="2015-10" db="EMBL/GenBank/DDBJ databases">
        <title>Draft genome of Bosea thiooxidans.</title>
        <authorList>
            <person name="Wang X."/>
        </authorList>
    </citation>
    <scope>NUCLEOTIDE SEQUENCE [LARGE SCALE GENOMIC DNA]</scope>
    <source>
        <strain evidence="9 10">CGMCC 9174</strain>
    </source>
</reference>
<dbReference type="STRING" id="53254.SAMN05660750_02021"/>
<protein>
    <submittedName>
        <fullName evidence="9">Hemolysin D</fullName>
    </submittedName>
</protein>
<dbReference type="Pfam" id="PF25876">
    <property type="entry name" value="HH_MFP_RND"/>
    <property type="match status" value="1"/>
</dbReference>